<sequence length="307" mass="34503">MIMKLRLIILGLLLSSFFVSAQQEAQYTQYMYNTANINPAYAGSRGSLSALIMHRTQWVGLEGAPVTNVATISSPLGISQRFGLGVSFVNDKLGPSDNNVISVDLSYYVPTSENFKLAFGVKGTADMFNVDFNKVKLFNPNDNLNRENIDNRFSANVGAGLYWYSDKTYLGVSVPYILENNYYDNDIQYVASEKMHFHVLAGHVFNLSKELKFKPSVLTKVVQGSPLQVDLSANFLFFDKLTLGAAYRWSAAVSAMAGFQLSDSWLIGYSYDKETTRLGNFNSGSHEIFLRYELFRKFDKVVSPRFF</sequence>
<evidence type="ECO:0000313" key="2">
    <source>
        <dbReference type="EMBL" id="GAA4774032.1"/>
    </source>
</evidence>
<organism evidence="2 3">
    <name type="scientific">Flavobacterium hankyongi</name>
    <dbReference type="NCBI Taxonomy" id="1176532"/>
    <lineage>
        <taxon>Bacteria</taxon>
        <taxon>Pseudomonadati</taxon>
        <taxon>Bacteroidota</taxon>
        <taxon>Flavobacteriia</taxon>
        <taxon>Flavobacteriales</taxon>
        <taxon>Flavobacteriaceae</taxon>
        <taxon>Flavobacterium</taxon>
    </lineage>
</organism>
<evidence type="ECO:0000256" key="1">
    <source>
        <dbReference type="SAM" id="SignalP"/>
    </source>
</evidence>
<dbReference type="NCBIfam" id="TIGR03519">
    <property type="entry name" value="T9SS_PorP_fam"/>
    <property type="match status" value="1"/>
</dbReference>
<gene>
    <name evidence="2" type="ORF">GCM10023230_25840</name>
</gene>
<dbReference type="InterPro" id="IPR019861">
    <property type="entry name" value="PorP/SprF_Bacteroidetes"/>
</dbReference>
<feature type="signal peptide" evidence="1">
    <location>
        <begin position="1"/>
        <end position="21"/>
    </location>
</feature>
<reference evidence="3" key="1">
    <citation type="journal article" date="2019" name="Int. J. Syst. Evol. Microbiol.">
        <title>The Global Catalogue of Microorganisms (GCM) 10K type strain sequencing project: providing services to taxonomists for standard genome sequencing and annotation.</title>
        <authorList>
            <consortium name="The Broad Institute Genomics Platform"/>
            <consortium name="The Broad Institute Genome Sequencing Center for Infectious Disease"/>
            <person name="Wu L."/>
            <person name="Ma J."/>
        </authorList>
    </citation>
    <scope>NUCLEOTIDE SEQUENCE [LARGE SCALE GENOMIC DNA]</scope>
    <source>
        <strain evidence="3">JCM 18198</strain>
    </source>
</reference>
<comment type="caution">
    <text evidence="2">The sequence shown here is derived from an EMBL/GenBank/DDBJ whole genome shotgun (WGS) entry which is preliminary data.</text>
</comment>
<dbReference type="Proteomes" id="UP001500141">
    <property type="component" value="Unassembled WGS sequence"/>
</dbReference>
<proteinExistence type="predicted"/>
<keyword evidence="3" id="KW-1185">Reference proteome</keyword>
<dbReference type="Pfam" id="PF11751">
    <property type="entry name" value="PorP_SprF"/>
    <property type="match status" value="1"/>
</dbReference>
<evidence type="ECO:0000313" key="3">
    <source>
        <dbReference type="Proteomes" id="UP001500141"/>
    </source>
</evidence>
<accession>A0ABP9A4Q4</accession>
<dbReference type="EMBL" id="BAABIP010000022">
    <property type="protein sequence ID" value="GAA4774032.1"/>
    <property type="molecule type" value="Genomic_DNA"/>
</dbReference>
<protein>
    <submittedName>
        <fullName evidence="2">Type IX secretion system membrane protein PorP/SprF</fullName>
    </submittedName>
</protein>
<keyword evidence="1" id="KW-0732">Signal</keyword>
<feature type="chain" id="PRO_5046139796" evidence="1">
    <location>
        <begin position="22"/>
        <end position="307"/>
    </location>
</feature>
<name>A0ABP9A4Q4_9FLAO</name>